<evidence type="ECO:0000256" key="14">
    <source>
        <dbReference type="ARBA" id="ARBA00047816"/>
    </source>
</evidence>
<dbReference type="GO" id="GO:0005886">
    <property type="term" value="C:plasma membrane"/>
    <property type="evidence" value="ECO:0007669"/>
    <property type="project" value="UniProtKB-SubCell"/>
</dbReference>
<dbReference type="GO" id="GO:0005507">
    <property type="term" value="F:copper ion binding"/>
    <property type="evidence" value="ECO:0007669"/>
    <property type="project" value="InterPro"/>
</dbReference>
<dbReference type="PROSITE" id="PS50857">
    <property type="entry name" value="COX2_CUA"/>
    <property type="match status" value="1"/>
</dbReference>
<evidence type="ECO:0000256" key="2">
    <source>
        <dbReference type="ARBA" id="ARBA00004141"/>
    </source>
</evidence>
<evidence type="ECO:0000256" key="16">
    <source>
        <dbReference type="RuleBase" id="RU004024"/>
    </source>
</evidence>
<evidence type="ECO:0000259" key="19">
    <source>
        <dbReference type="PROSITE" id="PS50999"/>
    </source>
</evidence>
<evidence type="ECO:0000256" key="7">
    <source>
        <dbReference type="ARBA" id="ARBA00022723"/>
    </source>
</evidence>
<keyword evidence="20" id="KW-0560">Oxidoreductase</keyword>
<name>A0A5N3P470_9HYPH</name>
<comment type="cofactor">
    <cofactor evidence="1">
        <name>heme</name>
        <dbReference type="ChEBI" id="CHEBI:30413"/>
    </cofactor>
</comment>
<dbReference type="NCBIfam" id="TIGR02866">
    <property type="entry name" value="CoxB"/>
    <property type="match status" value="1"/>
</dbReference>
<feature type="transmembrane region" description="Helical" evidence="17">
    <location>
        <begin position="101"/>
        <end position="122"/>
    </location>
</feature>
<evidence type="ECO:0000256" key="3">
    <source>
        <dbReference type="ARBA" id="ARBA00007866"/>
    </source>
</evidence>
<keyword evidence="6 15" id="KW-0812">Transmembrane</keyword>
<comment type="subcellular location">
    <subcellularLocation>
        <location evidence="15">Cell membrane</location>
        <topology evidence="15">Multi-pass membrane protein</topology>
    </subcellularLocation>
    <subcellularLocation>
        <location evidence="2">Membrane</location>
        <topology evidence="2">Multi-pass membrane protein</topology>
    </subcellularLocation>
</comment>
<dbReference type="InterPro" id="IPR036257">
    <property type="entry name" value="Cyt_c_oxidase_su2_TM_sf"/>
</dbReference>
<dbReference type="InterPro" id="IPR001505">
    <property type="entry name" value="Copper_CuA"/>
</dbReference>
<evidence type="ECO:0000256" key="17">
    <source>
        <dbReference type="SAM" id="Phobius"/>
    </source>
</evidence>
<proteinExistence type="inferred from homology"/>
<dbReference type="PROSITE" id="PS50999">
    <property type="entry name" value="COX2_TM"/>
    <property type="match status" value="1"/>
</dbReference>
<keyword evidence="5 15" id="KW-0679">Respiratory chain</keyword>
<dbReference type="EMBL" id="VCMV01000071">
    <property type="protein sequence ID" value="KAB0264513.1"/>
    <property type="molecule type" value="Genomic_DNA"/>
</dbReference>
<comment type="caution">
    <text evidence="20">The sequence shown here is derived from an EMBL/GenBank/DDBJ whole genome shotgun (WGS) entry which is preliminary data.</text>
</comment>
<evidence type="ECO:0000256" key="1">
    <source>
        <dbReference type="ARBA" id="ARBA00001971"/>
    </source>
</evidence>
<protein>
    <recommendedName>
        <fullName evidence="16">Cytochrome c oxidase subunit 2</fullName>
        <ecNumber evidence="16">7.1.1.9</ecNumber>
    </recommendedName>
</protein>
<dbReference type="Pfam" id="PF00116">
    <property type="entry name" value="COX2"/>
    <property type="match status" value="1"/>
</dbReference>
<reference evidence="20 21" key="1">
    <citation type="journal article" date="2019" name="Microorganisms">
        <title>Genome Insights into the Novel Species Microvirga brassicacearum, a Rapeseed Endophyte with Biotechnological Potential.</title>
        <authorList>
            <person name="Jimenez-Gomez A."/>
            <person name="Saati-Santamaria Z."/>
            <person name="Igual J.M."/>
            <person name="Rivas R."/>
            <person name="Mateos P.F."/>
            <person name="Garcia-Fraile P."/>
        </authorList>
    </citation>
    <scope>NUCLEOTIDE SEQUENCE [LARGE SCALE GENOMIC DNA]</scope>
    <source>
        <strain evidence="20 21">CDVBN77</strain>
    </source>
</reference>
<evidence type="ECO:0000256" key="13">
    <source>
        <dbReference type="ARBA" id="ARBA00024688"/>
    </source>
</evidence>
<keyword evidence="10 17" id="KW-1133">Transmembrane helix</keyword>
<dbReference type="FunFam" id="2.60.40.420:FF:000001">
    <property type="entry name" value="Cytochrome c oxidase subunit 2"/>
    <property type="match status" value="1"/>
</dbReference>
<dbReference type="RefSeq" id="WP_150949386.1">
    <property type="nucleotide sequence ID" value="NZ_VCMV01000071.1"/>
</dbReference>
<feature type="transmembrane region" description="Helical" evidence="17">
    <location>
        <begin position="59"/>
        <end position="80"/>
    </location>
</feature>
<evidence type="ECO:0000256" key="6">
    <source>
        <dbReference type="ARBA" id="ARBA00022692"/>
    </source>
</evidence>
<evidence type="ECO:0000256" key="8">
    <source>
        <dbReference type="ARBA" id="ARBA00022967"/>
    </source>
</evidence>
<dbReference type="EC" id="7.1.1.9" evidence="16"/>
<keyword evidence="9 15" id="KW-0249">Electron transport</keyword>
<dbReference type="InterPro" id="IPR014222">
    <property type="entry name" value="Cyt_c_oxidase_su2"/>
</dbReference>
<dbReference type="InterPro" id="IPR011759">
    <property type="entry name" value="Cyt_c_oxidase_su2_TM_dom"/>
</dbReference>
<keyword evidence="7 16" id="KW-0479">Metal-binding</keyword>
<dbReference type="Pfam" id="PF02790">
    <property type="entry name" value="COX2_TM"/>
    <property type="match status" value="1"/>
</dbReference>
<evidence type="ECO:0000313" key="20">
    <source>
        <dbReference type="EMBL" id="KAB0264513.1"/>
    </source>
</evidence>
<keyword evidence="12 17" id="KW-0472">Membrane</keyword>
<keyword evidence="8" id="KW-1278">Translocase</keyword>
<dbReference type="Gene3D" id="2.60.40.420">
    <property type="entry name" value="Cupredoxins - blue copper proteins"/>
    <property type="match status" value="1"/>
</dbReference>
<evidence type="ECO:0000256" key="4">
    <source>
        <dbReference type="ARBA" id="ARBA00022448"/>
    </source>
</evidence>
<dbReference type="InterPro" id="IPR045187">
    <property type="entry name" value="CcO_II"/>
</dbReference>
<dbReference type="GO" id="GO:0042773">
    <property type="term" value="P:ATP synthesis coupled electron transport"/>
    <property type="evidence" value="ECO:0007669"/>
    <property type="project" value="TreeGrafter"/>
</dbReference>
<dbReference type="GO" id="GO:0004129">
    <property type="term" value="F:cytochrome-c oxidase activity"/>
    <property type="evidence" value="ECO:0007669"/>
    <property type="project" value="UniProtKB-EC"/>
</dbReference>
<dbReference type="Gene3D" id="1.10.287.90">
    <property type="match status" value="1"/>
</dbReference>
<dbReference type="SUPFAM" id="SSF81464">
    <property type="entry name" value="Cytochrome c oxidase subunit II-like, transmembrane region"/>
    <property type="match status" value="1"/>
</dbReference>
<evidence type="ECO:0000256" key="9">
    <source>
        <dbReference type="ARBA" id="ARBA00022982"/>
    </source>
</evidence>
<dbReference type="GO" id="GO:0016491">
    <property type="term" value="F:oxidoreductase activity"/>
    <property type="evidence" value="ECO:0007669"/>
    <property type="project" value="UniProtKB-KW"/>
</dbReference>
<dbReference type="OrthoDB" id="9781261at2"/>
<gene>
    <name evidence="20" type="primary">coxB</name>
    <name evidence="20" type="ORF">FEZ63_23060</name>
</gene>
<evidence type="ECO:0000256" key="15">
    <source>
        <dbReference type="RuleBase" id="RU000456"/>
    </source>
</evidence>
<evidence type="ECO:0000256" key="10">
    <source>
        <dbReference type="ARBA" id="ARBA00022989"/>
    </source>
</evidence>
<organism evidence="20 21">
    <name type="scientific">Microvirga brassicacearum</name>
    <dbReference type="NCBI Taxonomy" id="2580413"/>
    <lineage>
        <taxon>Bacteria</taxon>
        <taxon>Pseudomonadati</taxon>
        <taxon>Pseudomonadota</taxon>
        <taxon>Alphaproteobacteria</taxon>
        <taxon>Hyphomicrobiales</taxon>
        <taxon>Methylobacteriaceae</taxon>
        <taxon>Microvirga</taxon>
    </lineage>
</organism>
<sequence>MRIETSGLRSAIPLLTAAVAFVSGNSAAMAGTGMPTPWEMGMQGMVTEVGRDLSNFHTWLVWLIAAICLFVLVLIVVIAVRFNEAKNPVPSKTTHHTWLEVAWTIVPVLILIAIAIPSFRLLRLQLIIPPADIVVKVTGYSWYWGYEYAADQGGGFKFDSNMVDAKDLKPDQPRLLTVDNEMVVPVNKTVKVQVTAGDVLHSFTVPSFGIKVDAVPGRLNETWFRAEKEGVYYGQCSELCGNGHPYMPITVRVVSEQQYAAWLTEAKQKYASVDGTAPLKLATAQ</sequence>
<evidence type="ECO:0000259" key="18">
    <source>
        <dbReference type="PROSITE" id="PS50857"/>
    </source>
</evidence>
<comment type="similarity">
    <text evidence="3 15">Belongs to the cytochrome c oxidase subunit 2 family.</text>
</comment>
<evidence type="ECO:0000313" key="21">
    <source>
        <dbReference type="Proteomes" id="UP000325684"/>
    </source>
</evidence>
<evidence type="ECO:0000256" key="11">
    <source>
        <dbReference type="ARBA" id="ARBA00023008"/>
    </source>
</evidence>
<dbReference type="Proteomes" id="UP000325684">
    <property type="component" value="Unassembled WGS sequence"/>
</dbReference>
<dbReference type="InterPro" id="IPR008972">
    <property type="entry name" value="Cupredoxin"/>
</dbReference>
<dbReference type="PANTHER" id="PTHR22888">
    <property type="entry name" value="CYTOCHROME C OXIDASE, SUBUNIT II"/>
    <property type="match status" value="1"/>
</dbReference>
<dbReference type="PROSITE" id="PS00078">
    <property type="entry name" value="COX2"/>
    <property type="match status" value="1"/>
</dbReference>
<dbReference type="InterPro" id="IPR002429">
    <property type="entry name" value="CcO_II-like_C"/>
</dbReference>
<dbReference type="InterPro" id="IPR034210">
    <property type="entry name" value="CcO_II_C"/>
</dbReference>
<keyword evidence="21" id="KW-1185">Reference proteome</keyword>
<comment type="catalytic activity">
    <reaction evidence="14 16">
        <text>4 Fe(II)-[cytochrome c] + O2 + 8 H(+)(in) = 4 Fe(III)-[cytochrome c] + 2 H2O + 4 H(+)(out)</text>
        <dbReference type="Rhea" id="RHEA:11436"/>
        <dbReference type="Rhea" id="RHEA-COMP:10350"/>
        <dbReference type="Rhea" id="RHEA-COMP:14399"/>
        <dbReference type="ChEBI" id="CHEBI:15377"/>
        <dbReference type="ChEBI" id="CHEBI:15378"/>
        <dbReference type="ChEBI" id="CHEBI:15379"/>
        <dbReference type="ChEBI" id="CHEBI:29033"/>
        <dbReference type="ChEBI" id="CHEBI:29034"/>
        <dbReference type="EC" id="7.1.1.9"/>
    </reaction>
</comment>
<dbReference type="SUPFAM" id="SSF49503">
    <property type="entry name" value="Cupredoxins"/>
    <property type="match status" value="1"/>
</dbReference>
<evidence type="ECO:0000256" key="12">
    <source>
        <dbReference type="ARBA" id="ARBA00023136"/>
    </source>
</evidence>
<dbReference type="AlphaFoldDB" id="A0A5N3P470"/>
<feature type="domain" description="Cytochrome oxidase subunit II copper A binding" evidence="18">
    <location>
        <begin position="130"/>
        <end position="265"/>
    </location>
</feature>
<dbReference type="PANTHER" id="PTHR22888:SF9">
    <property type="entry name" value="CYTOCHROME C OXIDASE SUBUNIT 2"/>
    <property type="match status" value="1"/>
</dbReference>
<keyword evidence="11 16" id="KW-0186">Copper</keyword>
<dbReference type="PRINTS" id="PR01166">
    <property type="entry name" value="CYCOXIDASEII"/>
</dbReference>
<comment type="function">
    <text evidence="13 16">Subunits I and II form the functional core of the enzyme complex. Electrons originating in cytochrome c are transferred via heme a and Cu(A) to the binuclear center formed by heme a3 and Cu(B).</text>
</comment>
<keyword evidence="4 15" id="KW-0813">Transport</keyword>
<feature type="domain" description="Cytochrome oxidase subunit II transmembrane region profile" evidence="19">
    <location>
        <begin position="34"/>
        <end position="129"/>
    </location>
</feature>
<accession>A0A5N3P470</accession>
<evidence type="ECO:0000256" key="5">
    <source>
        <dbReference type="ARBA" id="ARBA00022660"/>
    </source>
</evidence>
<comment type="cofactor">
    <cofactor evidence="16">
        <name>Cu cation</name>
        <dbReference type="ChEBI" id="CHEBI:23378"/>
    </cofactor>
    <text evidence="16">Binds a copper A center.</text>
</comment>
<dbReference type="CDD" id="cd13912">
    <property type="entry name" value="CcO_II_C"/>
    <property type="match status" value="1"/>
</dbReference>